<proteinExistence type="predicted"/>
<feature type="domain" description="Transposase (putative) gypsy type" evidence="1">
    <location>
        <begin position="1"/>
        <end position="58"/>
    </location>
</feature>
<accession>A0AAV3NYL9</accession>
<dbReference type="EMBL" id="BAABME010000644">
    <property type="protein sequence ID" value="GAA0144429.1"/>
    <property type="molecule type" value="Genomic_DNA"/>
</dbReference>
<evidence type="ECO:0000259" key="1">
    <source>
        <dbReference type="Pfam" id="PF04195"/>
    </source>
</evidence>
<dbReference type="InterPro" id="IPR007321">
    <property type="entry name" value="Transposase_28"/>
</dbReference>
<name>A0AAV3NYL9_LITER</name>
<protein>
    <recommendedName>
        <fullName evidence="1">Transposase (putative) gypsy type domain-containing protein</fullName>
    </recommendedName>
</protein>
<evidence type="ECO:0000313" key="2">
    <source>
        <dbReference type="EMBL" id="GAA0144429.1"/>
    </source>
</evidence>
<reference evidence="2 3" key="1">
    <citation type="submission" date="2024-01" db="EMBL/GenBank/DDBJ databases">
        <title>The complete chloroplast genome sequence of Lithospermum erythrorhizon: insights into the phylogenetic relationship among Boraginaceae species and the maternal lineages of purple gromwells.</title>
        <authorList>
            <person name="Okada T."/>
            <person name="Watanabe K."/>
        </authorList>
    </citation>
    <scope>NUCLEOTIDE SEQUENCE [LARGE SCALE GENOMIC DNA]</scope>
</reference>
<evidence type="ECO:0000313" key="3">
    <source>
        <dbReference type="Proteomes" id="UP001454036"/>
    </source>
</evidence>
<keyword evidence="3" id="KW-1185">Reference proteome</keyword>
<dbReference type="Pfam" id="PF04195">
    <property type="entry name" value="Transposase_28"/>
    <property type="match status" value="1"/>
</dbReference>
<dbReference type="AlphaFoldDB" id="A0AAV3NYL9"/>
<sequence>MRFPFSSFVNNLLIKINRTPGQLNPIGGWLNVTIFEVACRIVGVEPSVSLFSALFTVTHEDFKTTFRARRHRNILAGKRPNRVPKNRLFKKWFFARCGLAVDPLCSSLRNREPSPIALVYVCRRSHVGVCGSRLR</sequence>
<organism evidence="2 3">
    <name type="scientific">Lithospermum erythrorhizon</name>
    <name type="common">Purple gromwell</name>
    <name type="synonym">Lithospermum officinale var. erythrorhizon</name>
    <dbReference type="NCBI Taxonomy" id="34254"/>
    <lineage>
        <taxon>Eukaryota</taxon>
        <taxon>Viridiplantae</taxon>
        <taxon>Streptophyta</taxon>
        <taxon>Embryophyta</taxon>
        <taxon>Tracheophyta</taxon>
        <taxon>Spermatophyta</taxon>
        <taxon>Magnoliopsida</taxon>
        <taxon>eudicotyledons</taxon>
        <taxon>Gunneridae</taxon>
        <taxon>Pentapetalae</taxon>
        <taxon>asterids</taxon>
        <taxon>lamiids</taxon>
        <taxon>Boraginales</taxon>
        <taxon>Boraginaceae</taxon>
        <taxon>Boraginoideae</taxon>
        <taxon>Lithospermeae</taxon>
        <taxon>Lithospermum</taxon>
    </lineage>
</organism>
<gene>
    <name evidence="2" type="ORF">LIER_04876</name>
</gene>
<comment type="caution">
    <text evidence="2">The sequence shown here is derived from an EMBL/GenBank/DDBJ whole genome shotgun (WGS) entry which is preliminary data.</text>
</comment>
<dbReference type="Proteomes" id="UP001454036">
    <property type="component" value="Unassembled WGS sequence"/>
</dbReference>